<organism evidence="2 3">
    <name type="scientific">Chryseobacterium carnipullorum</name>
    <dbReference type="NCBI Taxonomy" id="1124835"/>
    <lineage>
        <taxon>Bacteria</taxon>
        <taxon>Pseudomonadati</taxon>
        <taxon>Bacteroidota</taxon>
        <taxon>Flavobacteriia</taxon>
        <taxon>Flavobacteriales</taxon>
        <taxon>Weeksellaceae</taxon>
        <taxon>Chryseobacterium group</taxon>
        <taxon>Chryseobacterium</taxon>
    </lineage>
</organism>
<reference evidence="2 3" key="1">
    <citation type="submission" date="2018-06" db="EMBL/GenBank/DDBJ databases">
        <authorList>
            <consortium name="Pathogen Informatics"/>
            <person name="Doyle S."/>
        </authorList>
    </citation>
    <scope>NUCLEOTIDE SEQUENCE [LARGE SCALE GENOMIC DNA]</scope>
    <source>
        <strain evidence="2 3">NCTC13533</strain>
    </source>
</reference>
<name>A0A1M7AD21_CHRCU</name>
<proteinExistence type="predicted"/>
<keyword evidence="4" id="KW-1185">Reference proteome</keyword>
<reference evidence="4" key="3">
    <citation type="submission" date="2018-11" db="EMBL/GenBank/DDBJ databases">
        <title>Proposal to divide the Flavobacteriaceae and reorganize its genera based on Amino Acid Identity values calculated from whole genome sequences.</title>
        <authorList>
            <person name="Nicholson A.C."/>
            <person name="Gulvik C.A."/>
            <person name="Whitney A.M."/>
            <person name="Humrighouse B.W."/>
            <person name="Bell M."/>
            <person name="Holmes B."/>
            <person name="Steigerwalt A.G."/>
            <person name="Villarma A."/>
            <person name="Sheth M."/>
            <person name="Batra D."/>
            <person name="Pryor J."/>
            <person name="Bernardet J.-F."/>
            <person name="Hugo C."/>
            <person name="Kampfer P."/>
            <person name="Newman J."/>
            <person name="McQuiston J.R."/>
        </authorList>
    </citation>
    <scope>NUCLEOTIDE SEQUENCE [LARGE SCALE GENOMIC DNA]</scope>
    <source>
        <strain evidence="4">G0188</strain>
    </source>
</reference>
<dbReference type="Proteomes" id="UP000255224">
    <property type="component" value="Unassembled WGS sequence"/>
</dbReference>
<protein>
    <submittedName>
        <fullName evidence="2">Uncharacterized protein</fullName>
    </submittedName>
</protein>
<dbReference type="EMBL" id="CP033920">
    <property type="protein sequence ID" value="AZA48114.1"/>
    <property type="molecule type" value="Genomic_DNA"/>
</dbReference>
<accession>A0A376ETN3</accession>
<dbReference type="AlphaFoldDB" id="A0A1M7AD21"/>
<evidence type="ECO:0000313" key="4">
    <source>
        <dbReference type="Proteomes" id="UP000273270"/>
    </source>
</evidence>
<evidence type="ECO:0000313" key="2">
    <source>
        <dbReference type="EMBL" id="STD14037.1"/>
    </source>
</evidence>
<dbReference type="RefSeq" id="WP_073329014.1">
    <property type="nucleotide sequence ID" value="NZ_UFVQ01000003.1"/>
</dbReference>
<dbReference type="KEGG" id="ccau:EG346_07860"/>
<evidence type="ECO:0000313" key="1">
    <source>
        <dbReference type="EMBL" id="AZA48114.1"/>
    </source>
</evidence>
<dbReference type="Proteomes" id="UP000273270">
    <property type="component" value="Chromosome"/>
</dbReference>
<evidence type="ECO:0000313" key="3">
    <source>
        <dbReference type="Proteomes" id="UP000255224"/>
    </source>
</evidence>
<accession>A0A1M7AD21</accession>
<gene>
    <name evidence="1" type="ORF">EG346_07860</name>
    <name evidence="2" type="ORF">NCTC13533_05524</name>
</gene>
<sequence>MKQKNKLDDIIKEIEDNHNELPLVFQELEFKRIKRQKKTERKISSSYYNTQKLDVQNFYKPILRIEK</sequence>
<dbReference type="EMBL" id="UFVQ01000003">
    <property type="protein sequence ID" value="STD14037.1"/>
    <property type="molecule type" value="Genomic_DNA"/>
</dbReference>
<reference evidence="1" key="2">
    <citation type="submission" date="2018-11" db="EMBL/GenBank/DDBJ databases">
        <title>Proposal to divide the Flavobacteriaceae and reorganize its genera based on Amino Acid Identity values calculated from whole genome sequences.</title>
        <authorList>
            <person name="Nicholson A.C."/>
            <person name="Gulvik C.A."/>
            <person name="Whitney A.M."/>
            <person name="Humrighouse B.W."/>
            <person name="Bell M."/>
            <person name="Holmes B."/>
            <person name="Steigerwalt A."/>
            <person name="Villarma A."/>
            <person name="Sheth M."/>
            <person name="Batra D."/>
            <person name="Pryor J."/>
            <person name="Bernardet J.-F."/>
            <person name="Hugo C."/>
            <person name="Kampfer P."/>
            <person name="Newman J."/>
            <person name="Mcquiston J.R."/>
        </authorList>
    </citation>
    <scope>NUCLEOTIDE SEQUENCE [LARGE SCALE GENOMIC DNA]</scope>
    <source>
        <strain evidence="1">G0188</strain>
    </source>
</reference>